<reference evidence="2 3" key="1">
    <citation type="journal article" date="2012" name="Nucleic Acids Res.">
        <title>Sequencing of the smallest Apicomplexan genome from the human pathogen Babesia microti.</title>
        <authorList>
            <person name="Cornillot E."/>
            <person name="Hadj-Kaddour K."/>
            <person name="Dassouli A."/>
            <person name="Noel B."/>
            <person name="Ranwez V."/>
            <person name="Vacherie B."/>
            <person name="Augagneur Y."/>
            <person name="Bres V."/>
            <person name="Duclos A."/>
            <person name="Randazzo S."/>
            <person name="Carcy B."/>
            <person name="Debierre-Grockiego F."/>
            <person name="Delbecq S."/>
            <person name="Moubri-Menage K."/>
            <person name="Shams-Eldin H."/>
            <person name="Usmani-Brown S."/>
            <person name="Bringaud F."/>
            <person name="Wincker P."/>
            <person name="Vivares C.P."/>
            <person name="Schwarz R.T."/>
            <person name="Schetters T.P."/>
            <person name="Krause P.J."/>
            <person name="Gorenflot A."/>
            <person name="Berry V."/>
            <person name="Barbe V."/>
            <person name="Ben Mamoun C."/>
        </authorList>
    </citation>
    <scope>NUCLEOTIDE SEQUENCE [LARGE SCALE GENOMIC DNA]</scope>
    <source>
        <strain evidence="2 3">RI</strain>
    </source>
</reference>
<keyword evidence="3" id="KW-1185">Reference proteome</keyword>
<reference evidence="2 3" key="3">
    <citation type="journal article" date="2016" name="Sci. Rep.">
        <title>Genome-wide diversity and gene expression profiling of Babesia microti isolates identify polymorphic genes that mediate host-pathogen interactions.</title>
        <authorList>
            <person name="Silva J.C."/>
            <person name="Cornillot E."/>
            <person name="McCracken C."/>
            <person name="Usmani-Brown S."/>
            <person name="Dwivedi A."/>
            <person name="Ifeonu O.O."/>
            <person name="Crabtree J."/>
            <person name="Gotia H.T."/>
            <person name="Virji A.Z."/>
            <person name="Reynes C."/>
            <person name="Colinge J."/>
            <person name="Kumar V."/>
            <person name="Lawres L."/>
            <person name="Pazzi J.E."/>
            <person name="Pablo J.V."/>
            <person name="Hung C."/>
            <person name="Brancato J."/>
            <person name="Kumari P."/>
            <person name="Orvis J."/>
            <person name="Tretina K."/>
            <person name="Chibucos M."/>
            <person name="Ott S."/>
            <person name="Sadzewicz L."/>
            <person name="Sengamalay N."/>
            <person name="Shetty A.C."/>
            <person name="Su Q."/>
            <person name="Tallon L."/>
            <person name="Fraser C.M."/>
            <person name="Frutos R."/>
            <person name="Molina D.M."/>
            <person name="Krause P.J."/>
            <person name="Ben Mamoun C."/>
        </authorList>
    </citation>
    <scope>NUCLEOTIDE SEQUENCE [LARGE SCALE GENOMIC DNA]</scope>
    <source>
        <strain evidence="2 3">RI</strain>
    </source>
</reference>
<dbReference type="GeneID" id="24424868"/>
<name>A0A0K3AQC2_BABMR</name>
<dbReference type="RefSeq" id="XP_012648844.1">
    <property type="nucleotide sequence ID" value="XM_012793390.1"/>
</dbReference>
<dbReference type="EMBL" id="LN871598">
    <property type="protein sequence ID" value="CTQ40833.1"/>
    <property type="molecule type" value="Genomic_DNA"/>
</dbReference>
<evidence type="ECO:0000313" key="3">
    <source>
        <dbReference type="Proteomes" id="UP000002899"/>
    </source>
</evidence>
<accession>A0A0K3AQC2</accession>
<proteinExistence type="predicted"/>
<dbReference type="Proteomes" id="UP000002899">
    <property type="component" value="Chromosome III"/>
</dbReference>
<evidence type="ECO:0000313" key="2">
    <source>
        <dbReference type="EMBL" id="CTQ40833.1"/>
    </source>
</evidence>
<dbReference type="VEuPathDB" id="PiroplasmaDB:BMR1_03g01170"/>
<gene>
    <name evidence="2" type="ORF">BMR1_03g01170</name>
</gene>
<reference evidence="2 3" key="2">
    <citation type="journal article" date="2013" name="PLoS ONE">
        <title>Whole genome mapping and re-organization of the nuclear and mitochondrial genomes of Babesia microti isolates.</title>
        <authorList>
            <person name="Cornillot E."/>
            <person name="Dassouli A."/>
            <person name="Garg A."/>
            <person name="Pachikara N."/>
            <person name="Randazzo S."/>
            <person name="Depoix D."/>
            <person name="Carcy B."/>
            <person name="Delbecq S."/>
            <person name="Frutos R."/>
            <person name="Silva J.C."/>
            <person name="Sutton R."/>
            <person name="Krause P.J."/>
            <person name="Mamoun C.B."/>
        </authorList>
    </citation>
    <scope>NUCLEOTIDE SEQUENCE [LARGE SCALE GENOMIC DNA]</scope>
    <source>
        <strain evidence="2 3">RI</strain>
    </source>
</reference>
<organism evidence="2 3">
    <name type="scientific">Babesia microti (strain RI)</name>
    <dbReference type="NCBI Taxonomy" id="1133968"/>
    <lineage>
        <taxon>Eukaryota</taxon>
        <taxon>Sar</taxon>
        <taxon>Alveolata</taxon>
        <taxon>Apicomplexa</taxon>
        <taxon>Aconoidasida</taxon>
        <taxon>Piroplasmida</taxon>
        <taxon>Babesiidae</taxon>
        <taxon>Babesia</taxon>
    </lineage>
</organism>
<feature type="compositionally biased region" description="Low complexity" evidence="1">
    <location>
        <begin position="408"/>
        <end position="430"/>
    </location>
</feature>
<evidence type="ECO:0000256" key="1">
    <source>
        <dbReference type="SAM" id="MobiDB-lite"/>
    </source>
</evidence>
<dbReference type="OMA" id="LRNWSYI"/>
<dbReference type="OrthoDB" id="364014at2759"/>
<feature type="region of interest" description="Disordered" evidence="1">
    <location>
        <begin position="400"/>
        <end position="433"/>
    </location>
</feature>
<dbReference type="AlphaFoldDB" id="A0A0K3AQC2"/>
<sequence>MNDSHHGDACVSLNSPCTPKFSQSFISHPINQSKTMASPLENFQMFLETQKELLIAETDAFFKRHCIRIRKNILPTKLPAWAKSPQDIISSDETSIPFASIYRHKHFLKCRILRNWSYIETPWNSSSMKRNNGIPFDLRPLTKEISKQLDLINEDLTDPEFTGMLLTLNSSIYKHTMHNKDVYASKILAGGLIECLATNERCIKCVWVHPDLSQHSSKLLLQAFLPRLVLESFSMDLDNTSPNAKFTYAMHNDMDLFPRQCWLLMASAKKMCLPRHYEHSTFEEHLVELDYGGFHTDINEKNFGEMYHSYGKPSTTRSVQCLCRKKKEEMAIDDQAWLDRLIGCTEAFMSIMLPKKAERQALGLYVREGWRDMVPNSFEEGLYLNIMRLLPGFGKGKIGIPPPLSMDKSSSSNGQNNNTSKNSGSTNLNSVPSGSLVDIRQEWCELRKEDITDITSDTEYSMKNPKM</sequence>
<protein>
    <submittedName>
        <fullName evidence="2">Uncharacterized protein</fullName>
    </submittedName>
</protein>
<dbReference type="KEGG" id="bmic:BMR1_03g01170"/>